<evidence type="ECO:0000313" key="2">
    <source>
        <dbReference type="Proteomes" id="UP000521943"/>
    </source>
</evidence>
<comment type="caution">
    <text evidence="1">The sequence shown here is derived from an EMBL/GenBank/DDBJ whole genome shotgun (WGS) entry which is preliminary data.</text>
</comment>
<dbReference type="Proteomes" id="UP000521943">
    <property type="component" value="Unassembled WGS sequence"/>
</dbReference>
<reference evidence="1 2" key="1">
    <citation type="submission" date="2020-07" db="EMBL/GenBank/DDBJ databases">
        <title>Comparative genomics of pyrophilous fungi reveals a link between fire events and developmental genes.</title>
        <authorList>
            <consortium name="DOE Joint Genome Institute"/>
            <person name="Steindorff A.S."/>
            <person name="Carver A."/>
            <person name="Calhoun S."/>
            <person name="Stillman K."/>
            <person name="Liu H."/>
            <person name="Lipzen A."/>
            <person name="Pangilinan J."/>
            <person name="Labutti K."/>
            <person name="Bruns T.D."/>
            <person name="Grigoriev I.V."/>
        </authorList>
    </citation>
    <scope>NUCLEOTIDE SEQUENCE [LARGE SCALE GENOMIC DNA]</scope>
    <source>
        <strain evidence="1 2">CBS 144469</strain>
    </source>
</reference>
<gene>
    <name evidence="1" type="ORF">DFP72DRAFT_324855</name>
</gene>
<accession>A0A8H6IFV9</accession>
<name>A0A8H6IFV9_9AGAR</name>
<dbReference type="EMBL" id="JACGCI010000003">
    <property type="protein sequence ID" value="KAF6764880.1"/>
    <property type="molecule type" value="Genomic_DNA"/>
</dbReference>
<dbReference type="AlphaFoldDB" id="A0A8H6IFV9"/>
<organism evidence="1 2">
    <name type="scientific">Ephemerocybe angulata</name>
    <dbReference type="NCBI Taxonomy" id="980116"/>
    <lineage>
        <taxon>Eukaryota</taxon>
        <taxon>Fungi</taxon>
        <taxon>Dikarya</taxon>
        <taxon>Basidiomycota</taxon>
        <taxon>Agaricomycotina</taxon>
        <taxon>Agaricomycetes</taxon>
        <taxon>Agaricomycetidae</taxon>
        <taxon>Agaricales</taxon>
        <taxon>Agaricineae</taxon>
        <taxon>Psathyrellaceae</taxon>
        <taxon>Ephemerocybe</taxon>
    </lineage>
</organism>
<evidence type="ECO:0000313" key="1">
    <source>
        <dbReference type="EMBL" id="KAF6764880.1"/>
    </source>
</evidence>
<protein>
    <submittedName>
        <fullName evidence="1">Uncharacterized protein</fullName>
    </submittedName>
</protein>
<keyword evidence="2" id="KW-1185">Reference proteome</keyword>
<sequence>MVAIEADAASCPPRILNQARSCRVGHFQATEAEAPYCAALLNLLCATRDATCSPARSCTLPSKRLLNVMLLYDKSSFHQEVSIQVPGVLRAMPLICALVSTRVRRRAIQRRLRGCASCLDPITTSLRRKYQPEFRLGHIMAFFCSRHTPVALQYVGDQRQAPVPKATAEYPKSTLSPACDPAHPQARRSLASILSRKEGKTASSIETDADLDRHRVSMLFCAPVLQSLCFCYVSISYQLRVPRVMQTGKFLCLSLFPSGTGPGHSRQWSLVNQSLGYA</sequence>
<proteinExistence type="predicted"/>